<protein>
    <submittedName>
        <fullName evidence="1">Uncharacterized protein</fullName>
    </submittedName>
</protein>
<name>A0A4Z2G6K4_9TELE</name>
<keyword evidence="2" id="KW-1185">Reference proteome</keyword>
<dbReference type="AlphaFoldDB" id="A0A4Z2G6K4"/>
<dbReference type="Proteomes" id="UP000314294">
    <property type="component" value="Unassembled WGS sequence"/>
</dbReference>
<comment type="caution">
    <text evidence="1">The sequence shown here is derived from an EMBL/GenBank/DDBJ whole genome shotgun (WGS) entry which is preliminary data.</text>
</comment>
<dbReference type="EMBL" id="SRLO01000665">
    <property type="protein sequence ID" value="TNN49196.1"/>
    <property type="molecule type" value="Genomic_DNA"/>
</dbReference>
<proteinExistence type="predicted"/>
<organism evidence="1 2">
    <name type="scientific">Liparis tanakae</name>
    <name type="common">Tanaka's snailfish</name>
    <dbReference type="NCBI Taxonomy" id="230148"/>
    <lineage>
        <taxon>Eukaryota</taxon>
        <taxon>Metazoa</taxon>
        <taxon>Chordata</taxon>
        <taxon>Craniata</taxon>
        <taxon>Vertebrata</taxon>
        <taxon>Euteleostomi</taxon>
        <taxon>Actinopterygii</taxon>
        <taxon>Neopterygii</taxon>
        <taxon>Teleostei</taxon>
        <taxon>Neoteleostei</taxon>
        <taxon>Acanthomorphata</taxon>
        <taxon>Eupercaria</taxon>
        <taxon>Perciformes</taxon>
        <taxon>Cottioidei</taxon>
        <taxon>Cottales</taxon>
        <taxon>Liparidae</taxon>
        <taxon>Liparis</taxon>
    </lineage>
</organism>
<evidence type="ECO:0000313" key="1">
    <source>
        <dbReference type="EMBL" id="TNN49196.1"/>
    </source>
</evidence>
<evidence type="ECO:0000313" key="2">
    <source>
        <dbReference type="Proteomes" id="UP000314294"/>
    </source>
</evidence>
<gene>
    <name evidence="1" type="ORF">EYF80_040615</name>
</gene>
<sequence length="118" mass="13011">MMLISRPGGEQQNVPEQSLEGRWSSVCLAAATGDGRRSVGRLRLAEMDVSVTPSPKYSLDRAGESQILLLELRRRRKQMDKDNKEMGKNRIRVGRKIVRTGSLTGADGRSLKVTGCAL</sequence>
<accession>A0A4Z2G6K4</accession>
<reference evidence="1 2" key="1">
    <citation type="submission" date="2019-03" db="EMBL/GenBank/DDBJ databases">
        <title>First draft genome of Liparis tanakae, snailfish: a comprehensive survey of snailfish specific genes.</title>
        <authorList>
            <person name="Kim W."/>
            <person name="Song I."/>
            <person name="Jeong J.-H."/>
            <person name="Kim D."/>
            <person name="Kim S."/>
            <person name="Ryu S."/>
            <person name="Song J.Y."/>
            <person name="Lee S.K."/>
        </authorList>
    </citation>
    <scope>NUCLEOTIDE SEQUENCE [LARGE SCALE GENOMIC DNA]</scope>
    <source>
        <tissue evidence="1">Muscle</tissue>
    </source>
</reference>